<feature type="domain" description="RNA polymerase sigma-70 region 2" evidence="7">
    <location>
        <begin position="24"/>
        <end position="90"/>
    </location>
</feature>
<proteinExistence type="inferred from homology"/>
<name>A0A4P6JLV5_KTERU</name>
<dbReference type="Gene3D" id="1.10.10.10">
    <property type="entry name" value="Winged helix-like DNA-binding domain superfamily/Winged helix DNA-binding domain"/>
    <property type="match status" value="1"/>
</dbReference>
<keyword evidence="6" id="KW-0175">Coiled coil</keyword>
<dbReference type="EMBL" id="CP035758">
    <property type="protein sequence ID" value="QBD76247.1"/>
    <property type="molecule type" value="Genomic_DNA"/>
</dbReference>
<dbReference type="Pfam" id="PF08281">
    <property type="entry name" value="Sigma70_r4_2"/>
    <property type="match status" value="1"/>
</dbReference>
<dbReference type="RefSeq" id="WP_129886850.1">
    <property type="nucleotide sequence ID" value="NZ_CP035758.1"/>
</dbReference>
<evidence type="ECO:0000256" key="1">
    <source>
        <dbReference type="ARBA" id="ARBA00010641"/>
    </source>
</evidence>
<keyword evidence="4" id="KW-0238">DNA-binding</keyword>
<dbReference type="OrthoDB" id="157311at2"/>
<dbReference type="Gene3D" id="1.10.1740.10">
    <property type="match status" value="1"/>
</dbReference>
<reference evidence="9 10" key="1">
    <citation type="submission" date="2019-01" db="EMBL/GenBank/DDBJ databases">
        <title>Ktedonosporobacter rubrisoli SCAWS-G2.</title>
        <authorList>
            <person name="Huang Y."/>
            <person name="Yan B."/>
        </authorList>
    </citation>
    <scope>NUCLEOTIDE SEQUENCE [LARGE SCALE GENOMIC DNA]</scope>
    <source>
        <strain evidence="9 10">SCAWS-G2</strain>
    </source>
</reference>
<evidence type="ECO:0000256" key="5">
    <source>
        <dbReference type="ARBA" id="ARBA00023163"/>
    </source>
</evidence>
<dbReference type="GO" id="GO:0003677">
    <property type="term" value="F:DNA binding"/>
    <property type="evidence" value="ECO:0007669"/>
    <property type="project" value="UniProtKB-KW"/>
</dbReference>
<evidence type="ECO:0000256" key="6">
    <source>
        <dbReference type="SAM" id="Coils"/>
    </source>
</evidence>
<keyword evidence="5" id="KW-0804">Transcription</keyword>
<evidence type="ECO:0000259" key="7">
    <source>
        <dbReference type="Pfam" id="PF04542"/>
    </source>
</evidence>
<dbReference type="NCBIfam" id="TIGR02937">
    <property type="entry name" value="sigma70-ECF"/>
    <property type="match status" value="1"/>
</dbReference>
<keyword evidence="2" id="KW-0805">Transcription regulation</keyword>
<evidence type="ECO:0000313" key="10">
    <source>
        <dbReference type="Proteomes" id="UP000290365"/>
    </source>
</evidence>
<dbReference type="InterPro" id="IPR039425">
    <property type="entry name" value="RNA_pol_sigma-70-like"/>
</dbReference>
<feature type="coiled-coil region" evidence="6">
    <location>
        <begin position="112"/>
        <end position="139"/>
    </location>
</feature>
<evidence type="ECO:0000313" key="9">
    <source>
        <dbReference type="EMBL" id="QBD76247.1"/>
    </source>
</evidence>
<dbReference type="InterPro" id="IPR014284">
    <property type="entry name" value="RNA_pol_sigma-70_dom"/>
</dbReference>
<dbReference type="AlphaFoldDB" id="A0A4P6JLV5"/>
<evidence type="ECO:0000256" key="4">
    <source>
        <dbReference type="ARBA" id="ARBA00023125"/>
    </source>
</evidence>
<dbReference type="Proteomes" id="UP000290365">
    <property type="component" value="Chromosome"/>
</dbReference>
<dbReference type="InterPro" id="IPR013325">
    <property type="entry name" value="RNA_pol_sigma_r2"/>
</dbReference>
<dbReference type="InterPro" id="IPR036388">
    <property type="entry name" value="WH-like_DNA-bd_sf"/>
</dbReference>
<comment type="similarity">
    <text evidence="1">Belongs to the sigma-70 factor family. ECF subfamily.</text>
</comment>
<dbReference type="SUPFAM" id="SSF88946">
    <property type="entry name" value="Sigma2 domain of RNA polymerase sigma factors"/>
    <property type="match status" value="1"/>
</dbReference>
<accession>A0A4P6JLV5</accession>
<dbReference type="PANTHER" id="PTHR43133">
    <property type="entry name" value="RNA POLYMERASE ECF-TYPE SIGMA FACTO"/>
    <property type="match status" value="1"/>
</dbReference>
<dbReference type="InterPro" id="IPR013249">
    <property type="entry name" value="RNA_pol_sigma70_r4_t2"/>
</dbReference>
<keyword evidence="10" id="KW-1185">Reference proteome</keyword>
<keyword evidence="3" id="KW-0731">Sigma factor</keyword>
<dbReference type="InterPro" id="IPR007627">
    <property type="entry name" value="RNA_pol_sigma70_r2"/>
</dbReference>
<feature type="domain" description="RNA polymerase sigma factor 70 region 4 type 2" evidence="8">
    <location>
        <begin position="120"/>
        <end position="172"/>
    </location>
</feature>
<organism evidence="9 10">
    <name type="scientific">Ktedonosporobacter rubrisoli</name>
    <dbReference type="NCBI Taxonomy" id="2509675"/>
    <lineage>
        <taxon>Bacteria</taxon>
        <taxon>Bacillati</taxon>
        <taxon>Chloroflexota</taxon>
        <taxon>Ktedonobacteria</taxon>
        <taxon>Ktedonobacterales</taxon>
        <taxon>Ktedonosporobacteraceae</taxon>
        <taxon>Ktedonosporobacter</taxon>
    </lineage>
</organism>
<dbReference type="KEGG" id="kbs:EPA93_09585"/>
<dbReference type="GO" id="GO:0006352">
    <property type="term" value="P:DNA-templated transcription initiation"/>
    <property type="evidence" value="ECO:0007669"/>
    <property type="project" value="InterPro"/>
</dbReference>
<dbReference type="PANTHER" id="PTHR43133:SF8">
    <property type="entry name" value="RNA POLYMERASE SIGMA FACTOR HI_1459-RELATED"/>
    <property type="match status" value="1"/>
</dbReference>
<protein>
    <submittedName>
        <fullName evidence="9">Sigma-70 family RNA polymerase sigma factor</fullName>
    </submittedName>
</protein>
<dbReference type="GO" id="GO:0016987">
    <property type="term" value="F:sigma factor activity"/>
    <property type="evidence" value="ECO:0007669"/>
    <property type="project" value="UniProtKB-KW"/>
</dbReference>
<dbReference type="InterPro" id="IPR013324">
    <property type="entry name" value="RNA_pol_sigma_r3/r4-like"/>
</dbReference>
<sequence>MSLLNCQPANQKQAPDQPPPFESIYAQYHMRVYSYFRAHLKNEEDAADLTQQVFFQVWMHLSGYQAGRGSFATWLFSIAHHRLIDFLRALRPSASWETLSDIAIVGLNPEEIVIATESIERVRQLLDRLSRQERELLALRFAARLTIPEIALIIGKSEEATKKQLARLLRRLHKRYCSQEEFRYTNRQGQQAPAFLLVLTKIYTVSPPMSRATALALSSISTMKGYKQCSQAKIHMTSVQLNTHK</sequence>
<dbReference type="SUPFAM" id="SSF88659">
    <property type="entry name" value="Sigma3 and sigma4 domains of RNA polymerase sigma factors"/>
    <property type="match status" value="1"/>
</dbReference>
<gene>
    <name evidence="9" type="ORF">EPA93_09585</name>
</gene>
<evidence type="ECO:0000256" key="3">
    <source>
        <dbReference type="ARBA" id="ARBA00023082"/>
    </source>
</evidence>
<evidence type="ECO:0000259" key="8">
    <source>
        <dbReference type="Pfam" id="PF08281"/>
    </source>
</evidence>
<evidence type="ECO:0000256" key="2">
    <source>
        <dbReference type="ARBA" id="ARBA00023015"/>
    </source>
</evidence>
<dbReference type="Pfam" id="PF04542">
    <property type="entry name" value="Sigma70_r2"/>
    <property type="match status" value="1"/>
</dbReference>